<dbReference type="STRING" id="1365484.W6QBZ2"/>
<keyword evidence="2" id="KW-0843">Virulence</keyword>
<gene>
    <name evidence="5" type="ORF">PROQFM164_S02g001820</name>
</gene>
<dbReference type="PANTHER" id="PTHR34997">
    <property type="entry name" value="AM15"/>
    <property type="match status" value="1"/>
</dbReference>
<evidence type="ECO:0000259" key="4">
    <source>
        <dbReference type="PROSITE" id="PS51782"/>
    </source>
</evidence>
<dbReference type="AlphaFoldDB" id="W6QBZ2"/>
<dbReference type="SMART" id="SM00257">
    <property type="entry name" value="LysM"/>
    <property type="match status" value="4"/>
</dbReference>
<organism evidence="5 6">
    <name type="scientific">Penicillium roqueforti (strain FM164)</name>
    <dbReference type="NCBI Taxonomy" id="1365484"/>
    <lineage>
        <taxon>Eukaryota</taxon>
        <taxon>Fungi</taxon>
        <taxon>Dikarya</taxon>
        <taxon>Ascomycota</taxon>
        <taxon>Pezizomycotina</taxon>
        <taxon>Eurotiomycetes</taxon>
        <taxon>Eurotiomycetidae</taxon>
        <taxon>Eurotiales</taxon>
        <taxon>Aspergillaceae</taxon>
        <taxon>Penicillium</taxon>
    </lineage>
</organism>
<dbReference type="EMBL" id="HG792016">
    <property type="protein sequence ID" value="CDM31669.1"/>
    <property type="molecule type" value="Genomic_DNA"/>
</dbReference>
<dbReference type="OMA" id="CENLWED"/>
<dbReference type="SUPFAM" id="SSF54106">
    <property type="entry name" value="LysM domain"/>
    <property type="match status" value="2"/>
</dbReference>
<feature type="chain" id="PRO_5004879719" evidence="3">
    <location>
        <begin position="25"/>
        <end position="755"/>
    </location>
</feature>
<evidence type="ECO:0000256" key="2">
    <source>
        <dbReference type="ARBA" id="ARBA00023026"/>
    </source>
</evidence>
<feature type="domain" description="LysM" evidence="4">
    <location>
        <begin position="340"/>
        <end position="386"/>
    </location>
</feature>
<evidence type="ECO:0000313" key="6">
    <source>
        <dbReference type="Proteomes" id="UP000030686"/>
    </source>
</evidence>
<dbReference type="Pfam" id="PF01476">
    <property type="entry name" value="LysM"/>
    <property type="match status" value="3"/>
</dbReference>
<proteinExistence type="predicted"/>
<evidence type="ECO:0000256" key="3">
    <source>
        <dbReference type="SAM" id="SignalP"/>
    </source>
</evidence>
<dbReference type="PANTHER" id="PTHR34997:SF1">
    <property type="entry name" value="PEPTIDOGLYCAN-BINDING LYSIN DOMAIN"/>
    <property type="match status" value="1"/>
</dbReference>
<dbReference type="InterPro" id="IPR052210">
    <property type="entry name" value="LysM1-like"/>
</dbReference>
<keyword evidence="1" id="KW-0147">Chitin-binding</keyword>
<dbReference type="PROSITE" id="PS51782">
    <property type="entry name" value="LYSM"/>
    <property type="match status" value="4"/>
</dbReference>
<dbReference type="GO" id="GO:0008061">
    <property type="term" value="F:chitin binding"/>
    <property type="evidence" value="ECO:0007669"/>
    <property type="project" value="UniProtKB-KW"/>
</dbReference>
<feature type="domain" description="LysM" evidence="4">
    <location>
        <begin position="635"/>
        <end position="681"/>
    </location>
</feature>
<evidence type="ECO:0000256" key="1">
    <source>
        <dbReference type="ARBA" id="ARBA00022669"/>
    </source>
</evidence>
<protein>
    <submittedName>
        <fullName evidence="5">Peptidoglycan-binding lysin domain</fullName>
    </submittedName>
</protein>
<dbReference type="CDD" id="cd00118">
    <property type="entry name" value="LysM"/>
    <property type="match status" value="3"/>
</dbReference>
<keyword evidence="3" id="KW-0732">Signal</keyword>
<feature type="domain" description="LysM" evidence="4">
    <location>
        <begin position="193"/>
        <end position="241"/>
    </location>
</feature>
<dbReference type="OrthoDB" id="5985073at2759"/>
<evidence type="ECO:0000313" key="5">
    <source>
        <dbReference type="EMBL" id="CDM31669.1"/>
    </source>
</evidence>
<name>W6QBZ2_PENRF</name>
<reference evidence="5" key="1">
    <citation type="journal article" date="2014" name="Nat. Commun.">
        <title>Multiple recent horizontal transfers of a large genomic region in cheese making fungi.</title>
        <authorList>
            <person name="Cheeseman K."/>
            <person name="Ropars J."/>
            <person name="Renault P."/>
            <person name="Dupont J."/>
            <person name="Gouzy J."/>
            <person name="Branca A."/>
            <person name="Abraham A.L."/>
            <person name="Ceppi M."/>
            <person name="Conseiller E."/>
            <person name="Debuchy R."/>
            <person name="Malagnac F."/>
            <person name="Goarin A."/>
            <person name="Silar P."/>
            <person name="Lacoste S."/>
            <person name="Sallet E."/>
            <person name="Bensimon A."/>
            <person name="Giraud T."/>
            <person name="Brygoo Y."/>
        </authorList>
    </citation>
    <scope>NUCLEOTIDE SEQUENCE [LARGE SCALE GENOMIC DNA]</scope>
    <source>
        <strain evidence="5">FM164</strain>
    </source>
</reference>
<dbReference type="Proteomes" id="UP000030686">
    <property type="component" value="Unassembled WGS sequence"/>
</dbReference>
<accession>W6QBZ2</accession>
<dbReference type="InterPro" id="IPR018392">
    <property type="entry name" value="LysM"/>
</dbReference>
<dbReference type="Gene3D" id="3.10.350.10">
    <property type="entry name" value="LysM domain"/>
    <property type="match status" value="6"/>
</dbReference>
<keyword evidence="6" id="KW-1185">Reference proteome</keyword>
<feature type="domain" description="LysM" evidence="4">
    <location>
        <begin position="706"/>
        <end position="752"/>
    </location>
</feature>
<sequence length="755" mass="80528">MIVLRTLAPTAALALAVLLPLSRAQQFVGTNMFTNYTGLSTECQQALATNVTCSPYLGMISESECTLDTDIIVVENVAYPAIFFVDNYLFTYELSCRTDSTTGQYCDPLVASWSNQSLTTSQLCSDCWLGGLALELASPFGYDDVMAQNYASLTSSCNATTYSYATPTQYALNVTATTKPAAVTTTMASSCTGSYEVSVGDTCNSVAQALNVSTYSLLYMNNLDLYCLNWDSTVVNTTLCIPPQCETRVWQSTDTCDSVVSGLSNVTIPQFLTWNPNFNALCQNAVNYIDYVVCIGPPGGYLNHTTDMTGTATVQNPTNIITAVPAPTNALNGSTTDCGLWYTVGEGDTCSLVTVANSISLVDFYFLNPEIDANCTNLELGEAYCIAAVGDISTYSGYPVTTPLFTVTTASFPAVDTSIPTTTSDPGFIYTPTYLPTAPDTRTDCVRYVNYDNSTYNLNSCKWIAWLNEVTTANFLSWNPSLNSDLSACAMQPGYSYCAILNSSYTTGDDYTTGSDSEAISSSQCLSLNATEPSTVSNCNCFTGIYSYQSGDYECANIADDFDITEAELIAWNPWLATDCDANLYANLASGDMRAVCIGVNSTVSATTTNPSTASATATTSAVPTQTGYIDGCQEFYTVESGDDCSTMEAEFGVTLAQLYAWNPSIGSTCTGLWLGYAYCVKGPAATASTTASAPTQTGIVSNCNEYHTVVSGDSCAAVESEYGVTFAQLYEWNPAIGSDCEYLNVGYAICVGVS</sequence>
<feature type="signal peptide" evidence="3">
    <location>
        <begin position="1"/>
        <end position="24"/>
    </location>
</feature>
<dbReference type="InterPro" id="IPR036779">
    <property type="entry name" value="LysM_dom_sf"/>
</dbReference>